<feature type="region of interest" description="Disordered" evidence="1">
    <location>
        <begin position="70"/>
        <end position="108"/>
    </location>
</feature>
<feature type="compositionally biased region" description="Pro residues" evidence="1">
    <location>
        <begin position="189"/>
        <end position="198"/>
    </location>
</feature>
<gene>
    <name evidence="2" type="ORF">PCL_01394</name>
</gene>
<feature type="region of interest" description="Disordered" evidence="1">
    <location>
        <begin position="152"/>
        <end position="198"/>
    </location>
</feature>
<evidence type="ECO:0000313" key="2">
    <source>
        <dbReference type="EMBL" id="PWI69009.1"/>
    </source>
</evidence>
<sequence>MPRLSSFCQPHCLFSPDFGLPLCARWWARCHLAINASATHLENHPLTSGAIDYASKSSQQTVTLDLRPSVRSPSRGTYRGGQTGVWSHDRRPSKGLVADMPSPRRLEGGTRHLDARHRANPRVMGIGRLPGDKWRPRITHRRPSLSVVQEAFGQGGSSAPPLLPIFSPVRGMVSSPPPPSGTRTITPTPQLPSTPPPR</sequence>
<reference evidence="2 3" key="1">
    <citation type="journal article" date="2016" name="Front. Microbiol.">
        <title>Genome and transcriptome sequences reveal the specific parasitism of the nematophagous Purpureocillium lilacinum 36-1.</title>
        <authorList>
            <person name="Xie J."/>
            <person name="Li S."/>
            <person name="Mo C."/>
            <person name="Xiao X."/>
            <person name="Peng D."/>
            <person name="Wang G."/>
            <person name="Xiao Y."/>
        </authorList>
    </citation>
    <scope>NUCLEOTIDE SEQUENCE [LARGE SCALE GENOMIC DNA]</scope>
    <source>
        <strain evidence="2 3">36-1</strain>
    </source>
</reference>
<evidence type="ECO:0000256" key="1">
    <source>
        <dbReference type="SAM" id="MobiDB-lite"/>
    </source>
</evidence>
<dbReference type="Proteomes" id="UP000245956">
    <property type="component" value="Unassembled WGS sequence"/>
</dbReference>
<protein>
    <submittedName>
        <fullName evidence="2">Uncharacterized protein</fullName>
    </submittedName>
</protein>
<evidence type="ECO:0000313" key="3">
    <source>
        <dbReference type="Proteomes" id="UP000245956"/>
    </source>
</evidence>
<proteinExistence type="predicted"/>
<dbReference type="AlphaFoldDB" id="A0A2U3E3E1"/>
<accession>A0A2U3E3E1</accession>
<name>A0A2U3E3E1_PURLI</name>
<dbReference type="EMBL" id="LCWV01000013">
    <property type="protein sequence ID" value="PWI69009.1"/>
    <property type="molecule type" value="Genomic_DNA"/>
</dbReference>
<comment type="caution">
    <text evidence="2">The sequence shown here is derived from an EMBL/GenBank/DDBJ whole genome shotgun (WGS) entry which is preliminary data.</text>
</comment>
<organism evidence="2 3">
    <name type="scientific">Purpureocillium lilacinum</name>
    <name type="common">Paecilomyces lilacinus</name>
    <dbReference type="NCBI Taxonomy" id="33203"/>
    <lineage>
        <taxon>Eukaryota</taxon>
        <taxon>Fungi</taxon>
        <taxon>Dikarya</taxon>
        <taxon>Ascomycota</taxon>
        <taxon>Pezizomycotina</taxon>
        <taxon>Sordariomycetes</taxon>
        <taxon>Hypocreomycetidae</taxon>
        <taxon>Hypocreales</taxon>
        <taxon>Ophiocordycipitaceae</taxon>
        <taxon>Purpureocillium</taxon>
    </lineage>
</organism>